<sequence length="806" mass="86623">MDEVCLAASPAAPDRTAEARDLLAALSRRPLPDLLDAAAALGRAGHGGVVGYSRKVFIPLTRLCRDACGYCTFARGPREVARPYLLPEEVLAIARAGQAAGCREALFTLGDKPELRYAAARAALRELGFGSTTEYLAHLCALVLRETGLLPHVNAGVMPEAEIAALRRVSVSQGLMLENVSPRLGERGGPHHGAPDKDPALRLAMLEAAGRLAVPFTSGILIGIGETRLERLESLLALRDLHARHGHLQEVIVQNFRAKPGTRMAASEEPEFDELLWTAAAARLVLGPAMNIQVPPNLSFSAFPRLLAAGINDWGGISPVTADHVNPDAPWPQIPALRAATEAAGYALAARLAIHPAFAAAPERWLDPALRPRVLAAQDAAGFAREDAWLTGELAPPPPALPARRPATLDRLLHRAMDGERLDAAAIARLFAARGGEVTAIAEAADALRRRESGEVVRYVVTRNVNYTNVCTLSCRFCAFSKGRTHENLRGRPYDLALEEVSRRAAEAWERGATEICMQGGINPGYTGETYLALLRAVKRAAPGLHVHAFSPLEVSQGAATLGIGVADFLERLREAGLGSLPGTAAEILHDEVRARIAPGKLDTAGWLGVVETAHRLGLRSTATIMFGHVERPAHWAAHLLHLRDLQARNAAAGHAGFTEFVPLPFVHMEAPMFLRGESRMGPSWREALLMHAVARLVLHPLIPNIQASWVKLGPEGVARVLAAGVNDLGGTLMDESISRAAGTRHGQEFPPEAMEALIRAAGRVPAQRTTLYGAVPEERRQRSRAAAPLAPRVQTPWRGKRRVEA</sequence>
<evidence type="ECO:0000256" key="10">
    <source>
        <dbReference type="ARBA" id="ARBA00022679"/>
    </source>
</evidence>
<evidence type="ECO:0000259" key="19">
    <source>
        <dbReference type="PROSITE" id="PS51918"/>
    </source>
</evidence>
<gene>
    <name evidence="20" type="primary">cofH</name>
    <name evidence="20" type="ORF">M0638_14925</name>
</gene>
<dbReference type="Proteomes" id="UP001139516">
    <property type="component" value="Unassembled WGS sequence"/>
</dbReference>
<dbReference type="SFLD" id="SFLDG01389">
    <property type="entry name" value="menaquinone_synthsis_involved"/>
    <property type="match status" value="1"/>
</dbReference>
<reference evidence="20" key="1">
    <citation type="submission" date="2022-04" db="EMBL/GenBank/DDBJ databases">
        <title>Roseomonas acroporae sp. nov., isolated from coral Acropora digitifera.</title>
        <authorList>
            <person name="Sun H."/>
        </authorList>
    </citation>
    <scope>NUCLEOTIDE SEQUENCE</scope>
    <source>
        <strain evidence="20">NAR14</strain>
    </source>
</reference>
<dbReference type="HAMAP" id="MF_01612">
    <property type="entry name" value="FO_synth_sub2"/>
    <property type="match status" value="1"/>
</dbReference>
<dbReference type="EC" id="2.5.1.147" evidence="7"/>
<feature type="domain" description="Radical SAM core" evidence="19">
    <location>
        <begin position="50"/>
        <end position="295"/>
    </location>
</feature>
<keyword evidence="13" id="KW-0408">Iron</keyword>
<comment type="function">
    <text evidence="2">Catalyzes the radical-mediated synthesis of 7,8-didemethyl-8-hydroxy-5-deazariboflavin (FO) from 5-amino-6-(D-ribitylamino)uracil and L-tyrosine.</text>
</comment>
<evidence type="ECO:0000256" key="11">
    <source>
        <dbReference type="ARBA" id="ARBA00022691"/>
    </source>
</evidence>
<dbReference type="SFLD" id="SFLDG01388">
    <property type="entry name" value="7_8-didemethyl-8-hydroxy-5-dea"/>
    <property type="match status" value="2"/>
</dbReference>
<evidence type="ECO:0000256" key="9">
    <source>
        <dbReference type="ARBA" id="ARBA00022485"/>
    </source>
</evidence>
<dbReference type="SMART" id="SM00729">
    <property type="entry name" value="Elp3"/>
    <property type="match status" value="2"/>
</dbReference>
<evidence type="ECO:0000256" key="6">
    <source>
        <dbReference type="ARBA" id="ARBA00012126"/>
    </source>
</evidence>
<dbReference type="GO" id="GO:0044689">
    <property type="term" value="F:7,8-didemethyl-8-hydroxy-5-deazariboflavin synthase activity"/>
    <property type="evidence" value="ECO:0007669"/>
    <property type="project" value="UniProtKB-EC"/>
</dbReference>
<evidence type="ECO:0000256" key="5">
    <source>
        <dbReference type="ARBA" id="ARBA00010826"/>
    </source>
</evidence>
<evidence type="ECO:0000256" key="8">
    <source>
        <dbReference type="ARBA" id="ARBA00022220"/>
    </source>
</evidence>
<dbReference type="Pfam" id="PF04055">
    <property type="entry name" value="Radical_SAM"/>
    <property type="match status" value="2"/>
</dbReference>
<dbReference type="PANTHER" id="PTHR43076">
    <property type="entry name" value="FO SYNTHASE (COFH)"/>
    <property type="match status" value="1"/>
</dbReference>
<dbReference type="SFLD" id="SFLDF00343">
    <property type="entry name" value="aminofutalosine_synthase_(mqnE"/>
    <property type="match status" value="1"/>
</dbReference>
<evidence type="ECO:0000256" key="2">
    <source>
        <dbReference type="ARBA" id="ARBA00003692"/>
    </source>
</evidence>
<dbReference type="InterPro" id="IPR007197">
    <property type="entry name" value="rSAM"/>
</dbReference>
<keyword evidence="21" id="KW-1185">Reference proteome</keyword>
<evidence type="ECO:0000256" key="16">
    <source>
        <dbReference type="ARBA" id="ARBA00048468"/>
    </source>
</evidence>
<dbReference type="NCBIfam" id="TIGR00423">
    <property type="entry name" value="CofH family radical SAM protein"/>
    <property type="match status" value="1"/>
</dbReference>
<dbReference type="NCBIfam" id="TIGR03551">
    <property type="entry name" value="F420_cofH"/>
    <property type="match status" value="1"/>
</dbReference>
<dbReference type="SFLD" id="SFLDF00294">
    <property type="entry name" value="7_8-didemethyl-8-hydroxy-5-dea"/>
    <property type="match status" value="1"/>
</dbReference>
<dbReference type="InterPro" id="IPR013785">
    <property type="entry name" value="Aldolase_TIM"/>
</dbReference>
<keyword evidence="10 20" id="KW-0808">Transferase</keyword>
<comment type="pathway">
    <text evidence="3">Cofactor biosynthesis; coenzyme F0 biosynthesis.</text>
</comment>
<keyword evidence="11" id="KW-0949">S-adenosyl-L-methionine</keyword>
<keyword evidence="9" id="KW-0004">4Fe-4S</keyword>
<feature type="domain" description="Radical SAM core" evidence="19">
    <location>
        <begin position="457"/>
        <end position="701"/>
    </location>
</feature>
<evidence type="ECO:0000256" key="3">
    <source>
        <dbReference type="ARBA" id="ARBA00004712"/>
    </source>
</evidence>
<evidence type="ECO:0000256" key="18">
    <source>
        <dbReference type="SAM" id="MobiDB-lite"/>
    </source>
</evidence>
<dbReference type="InterPro" id="IPR006638">
    <property type="entry name" value="Elp3/MiaA/NifB-like_rSAM"/>
</dbReference>
<evidence type="ECO:0000256" key="7">
    <source>
        <dbReference type="ARBA" id="ARBA00012289"/>
    </source>
</evidence>
<dbReference type="InterPro" id="IPR058240">
    <property type="entry name" value="rSAM_sf"/>
</dbReference>
<dbReference type="NCBIfam" id="NF004884">
    <property type="entry name" value="PRK06245.1"/>
    <property type="match status" value="1"/>
</dbReference>
<keyword evidence="12" id="KW-0479">Metal-binding</keyword>
<dbReference type="GO" id="GO:0046872">
    <property type="term" value="F:metal ion binding"/>
    <property type="evidence" value="ECO:0007669"/>
    <property type="project" value="UniProtKB-KW"/>
</dbReference>
<evidence type="ECO:0000313" key="21">
    <source>
        <dbReference type="Proteomes" id="UP001139516"/>
    </source>
</evidence>
<evidence type="ECO:0000256" key="12">
    <source>
        <dbReference type="ARBA" id="ARBA00022723"/>
    </source>
</evidence>
<comment type="similarity">
    <text evidence="5">In the N-terminal section; belongs to the radical SAM superfamily. CofG family.</text>
</comment>
<dbReference type="SFLD" id="SFLDG01064">
    <property type="entry name" value="F420__menaquinone_cofactor_bio"/>
    <property type="match status" value="3"/>
</dbReference>
<dbReference type="AlphaFoldDB" id="A0A9X1Y9M9"/>
<dbReference type="CDD" id="cd01335">
    <property type="entry name" value="Radical_SAM"/>
    <property type="match status" value="2"/>
</dbReference>
<comment type="cofactor">
    <cofactor evidence="1">
        <name>[4Fe-4S] cluster</name>
        <dbReference type="ChEBI" id="CHEBI:49883"/>
    </cofactor>
</comment>
<comment type="similarity">
    <text evidence="4">In the C-terminal section; belongs to the radical SAM superfamily. CofH family.</text>
</comment>
<protein>
    <recommendedName>
        <fullName evidence="8">FO synthase</fullName>
        <ecNumber evidence="7">2.5.1.147</ecNumber>
        <ecNumber evidence="6">4.3.1.32</ecNumber>
    </recommendedName>
</protein>
<dbReference type="PROSITE" id="PS51918">
    <property type="entry name" value="RADICAL_SAM"/>
    <property type="match status" value="2"/>
</dbReference>
<dbReference type="Pfam" id="PF19288">
    <property type="entry name" value="CofH_C"/>
    <property type="match status" value="1"/>
</dbReference>
<evidence type="ECO:0000256" key="17">
    <source>
        <dbReference type="ARBA" id="ARBA00048974"/>
    </source>
</evidence>
<proteinExistence type="inferred from homology"/>
<dbReference type="SUPFAM" id="SSF102114">
    <property type="entry name" value="Radical SAM enzymes"/>
    <property type="match status" value="2"/>
</dbReference>
<evidence type="ECO:0000256" key="13">
    <source>
        <dbReference type="ARBA" id="ARBA00023004"/>
    </source>
</evidence>
<dbReference type="InterPro" id="IPR020050">
    <property type="entry name" value="FO_synthase_su2"/>
</dbReference>
<evidence type="ECO:0000256" key="14">
    <source>
        <dbReference type="ARBA" id="ARBA00023014"/>
    </source>
</evidence>
<evidence type="ECO:0000256" key="1">
    <source>
        <dbReference type="ARBA" id="ARBA00001966"/>
    </source>
</evidence>
<dbReference type="GO" id="GO:0051539">
    <property type="term" value="F:4 iron, 4 sulfur cluster binding"/>
    <property type="evidence" value="ECO:0007669"/>
    <property type="project" value="UniProtKB-KW"/>
</dbReference>
<comment type="caution">
    <text evidence="20">The sequence shown here is derived from an EMBL/GenBank/DDBJ whole genome shotgun (WGS) entry which is preliminary data.</text>
</comment>
<keyword evidence="14" id="KW-0411">Iron-sulfur</keyword>
<dbReference type="Gene3D" id="3.20.20.70">
    <property type="entry name" value="Aldolase class I"/>
    <property type="match status" value="2"/>
</dbReference>
<dbReference type="InterPro" id="IPR034405">
    <property type="entry name" value="F420"/>
</dbReference>
<comment type="catalytic activity">
    <reaction evidence="16">
        <text>5-amino-6-(D-ribitylamino)uracil + L-tyrosine + S-adenosyl-L-methionine = 5-amino-5-(4-hydroxybenzyl)-6-(D-ribitylimino)-5,6-dihydrouracil + 2-iminoacetate + 5'-deoxyadenosine + L-methionine + H(+)</text>
        <dbReference type="Rhea" id="RHEA:55200"/>
        <dbReference type="ChEBI" id="CHEBI:15378"/>
        <dbReference type="ChEBI" id="CHEBI:15934"/>
        <dbReference type="ChEBI" id="CHEBI:17319"/>
        <dbReference type="ChEBI" id="CHEBI:57844"/>
        <dbReference type="ChEBI" id="CHEBI:58315"/>
        <dbReference type="ChEBI" id="CHEBI:59789"/>
        <dbReference type="ChEBI" id="CHEBI:77846"/>
        <dbReference type="ChEBI" id="CHEBI:85936"/>
        <dbReference type="EC" id="2.5.1.147"/>
    </reaction>
</comment>
<evidence type="ECO:0000256" key="4">
    <source>
        <dbReference type="ARBA" id="ARBA00010051"/>
    </source>
</evidence>
<dbReference type="EC" id="4.3.1.32" evidence="6"/>
<accession>A0A9X1Y9M9</accession>
<dbReference type="EMBL" id="JALPRX010000064">
    <property type="protein sequence ID" value="MCK8785677.1"/>
    <property type="molecule type" value="Genomic_DNA"/>
</dbReference>
<evidence type="ECO:0000256" key="15">
    <source>
        <dbReference type="ARBA" id="ARBA00023239"/>
    </source>
</evidence>
<name>A0A9X1Y9M9_9PROT</name>
<dbReference type="RefSeq" id="WP_248667795.1">
    <property type="nucleotide sequence ID" value="NZ_JALPRX010000064.1"/>
</dbReference>
<dbReference type="InterPro" id="IPR019939">
    <property type="entry name" value="CofG_family"/>
</dbReference>
<dbReference type="InterPro" id="IPR045567">
    <property type="entry name" value="CofH/MnqC-like_C"/>
</dbReference>
<feature type="region of interest" description="Disordered" evidence="18">
    <location>
        <begin position="778"/>
        <end position="806"/>
    </location>
</feature>
<organism evidence="20 21">
    <name type="scientific">Roseomonas acroporae</name>
    <dbReference type="NCBI Taxonomy" id="2937791"/>
    <lineage>
        <taxon>Bacteria</taxon>
        <taxon>Pseudomonadati</taxon>
        <taxon>Pseudomonadota</taxon>
        <taxon>Alphaproteobacteria</taxon>
        <taxon>Acetobacterales</taxon>
        <taxon>Roseomonadaceae</taxon>
        <taxon>Roseomonas</taxon>
    </lineage>
</organism>
<dbReference type="GO" id="GO:0141093">
    <property type="term" value="F:5-amino-6-(D-ribitylamino)uracil--L-tyrosine 4-hydroxyphenyl transferase activity"/>
    <property type="evidence" value="ECO:0007669"/>
    <property type="project" value="UniProtKB-EC"/>
</dbReference>
<dbReference type="NCBIfam" id="TIGR03550">
    <property type="entry name" value="F420_cofG"/>
    <property type="match status" value="1"/>
</dbReference>
<dbReference type="HAMAP" id="MF_01611">
    <property type="entry name" value="FO_synth_sub1"/>
    <property type="match status" value="1"/>
</dbReference>
<keyword evidence="15" id="KW-0456">Lyase</keyword>
<evidence type="ECO:0000313" key="20">
    <source>
        <dbReference type="EMBL" id="MCK8785677.1"/>
    </source>
</evidence>
<dbReference type="InterPro" id="IPR019940">
    <property type="entry name" value="CofH_family"/>
</dbReference>
<dbReference type="SFLD" id="SFLDS00029">
    <property type="entry name" value="Radical_SAM"/>
    <property type="match status" value="3"/>
</dbReference>
<dbReference type="PANTHER" id="PTHR43076:SF1">
    <property type="entry name" value="LIPOYL SYNTHASE 2"/>
    <property type="match status" value="1"/>
</dbReference>
<comment type="catalytic activity">
    <reaction evidence="17">
        <text>5-amino-5-(4-hydroxybenzyl)-6-(D-ribitylimino)-5,6-dihydrouracil + S-adenosyl-L-methionine = 7,8-didemethyl-8-hydroxy-5-deazariboflavin + 5'-deoxyadenosine + L-methionine + NH4(+) + H(+)</text>
        <dbReference type="Rhea" id="RHEA:55204"/>
        <dbReference type="ChEBI" id="CHEBI:15378"/>
        <dbReference type="ChEBI" id="CHEBI:17319"/>
        <dbReference type="ChEBI" id="CHEBI:28938"/>
        <dbReference type="ChEBI" id="CHEBI:57844"/>
        <dbReference type="ChEBI" id="CHEBI:59789"/>
        <dbReference type="ChEBI" id="CHEBI:59904"/>
        <dbReference type="ChEBI" id="CHEBI:85936"/>
        <dbReference type="EC" id="4.3.1.32"/>
    </reaction>
</comment>